<evidence type="ECO:0000256" key="1">
    <source>
        <dbReference type="SAM" id="Phobius"/>
    </source>
</evidence>
<keyword evidence="3" id="KW-1185">Reference proteome</keyword>
<sequence length="164" mass="17924">MPVPPKSREPRAPRPTTAYAFDRALLVRAMGILLLVNGVVVFGVAALTVVASVSGLVLSVVVVLAALVLVTAGTWLGRMRTMVRFDDDGYQVRVLRGAGVKQARWRDVEDVVTTTSAGQDCVVLRLRDGRTTTIPLGVLEGSRQVFVDDLRSRLDRGHGYRRLR</sequence>
<name>A0ABU2BV45_9ACTN</name>
<proteinExistence type="predicted"/>
<accession>A0ABU2BV45</accession>
<feature type="transmembrane region" description="Helical" evidence="1">
    <location>
        <begin position="25"/>
        <end position="50"/>
    </location>
</feature>
<reference evidence="2 3" key="1">
    <citation type="submission" date="2023-07" db="EMBL/GenBank/DDBJ databases">
        <title>Sequencing the genomes of 1000 actinobacteria strains.</title>
        <authorList>
            <person name="Klenk H.-P."/>
        </authorList>
    </citation>
    <scope>NUCLEOTIDE SEQUENCE [LARGE SCALE GENOMIC DNA]</scope>
    <source>
        <strain evidence="2 3">DSM 19426</strain>
    </source>
</reference>
<dbReference type="Proteomes" id="UP001183648">
    <property type="component" value="Unassembled WGS sequence"/>
</dbReference>
<keyword evidence="1" id="KW-1133">Transmembrane helix</keyword>
<feature type="transmembrane region" description="Helical" evidence="1">
    <location>
        <begin position="56"/>
        <end position="76"/>
    </location>
</feature>
<evidence type="ECO:0000313" key="2">
    <source>
        <dbReference type="EMBL" id="MDR7362506.1"/>
    </source>
</evidence>
<dbReference type="EMBL" id="JAVDYG010000001">
    <property type="protein sequence ID" value="MDR7362506.1"/>
    <property type="molecule type" value="Genomic_DNA"/>
</dbReference>
<dbReference type="RefSeq" id="WP_310301816.1">
    <property type="nucleotide sequence ID" value="NZ_BAAAPS010000008.1"/>
</dbReference>
<evidence type="ECO:0000313" key="3">
    <source>
        <dbReference type="Proteomes" id="UP001183648"/>
    </source>
</evidence>
<evidence type="ECO:0008006" key="4">
    <source>
        <dbReference type="Google" id="ProtNLM"/>
    </source>
</evidence>
<protein>
    <recommendedName>
        <fullName evidence="4">PH domain-containing protein</fullName>
    </recommendedName>
</protein>
<comment type="caution">
    <text evidence="2">The sequence shown here is derived from an EMBL/GenBank/DDBJ whole genome shotgun (WGS) entry which is preliminary data.</text>
</comment>
<keyword evidence="1" id="KW-0472">Membrane</keyword>
<organism evidence="2 3">
    <name type="scientific">Nocardioides marmoribigeumensis</name>
    <dbReference type="NCBI Taxonomy" id="433649"/>
    <lineage>
        <taxon>Bacteria</taxon>
        <taxon>Bacillati</taxon>
        <taxon>Actinomycetota</taxon>
        <taxon>Actinomycetes</taxon>
        <taxon>Propionibacteriales</taxon>
        <taxon>Nocardioidaceae</taxon>
        <taxon>Nocardioides</taxon>
    </lineage>
</organism>
<gene>
    <name evidence="2" type="ORF">J2S63_002059</name>
</gene>
<keyword evidence="1" id="KW-0812">Transmembrane</keyword>